<dbReference type="EMBL" id="CAADRP010000002">
    <property type="protein sequence ID" value="VFU20996.1"/>
    <property type="molecule type" value="Genomic_DNA"/>
</dbReference>
<accession>A0A6N2JYZ9</accession>
<gene>
    <name evidence="1" type="ORF">SVIM_LOCUS10009</name>
</gene>
<name>A0A6N2JYZ9_SALVM</name>
<protein>
    <submittedName>
        <fullName evidence="1">Uncharacterized protein</fullName>
    </submittedName>
</protein>
<organism evidence="1">
    <name type="scientific">Salix viminalis</name>
    <name type="common">Common osier</name>
    <name type="synonym">Basket willow</name>
    <dbReference type="NCBI Taxonomy" id="40686"/>
    <lineage>
        <taxon>Eukaryota</taxon>
        <taxon>Viridiplantae</taxon>
        <taxon>Streptophyta</taxon>
        <taxon>Embryophyta</taxon>
        <taxon>Tracheophyta</taxon>
        <taxon>Spermatophyta</taxon>
        <taxon>Magnoliopsida</taxon>
        <taxon>eudicotyledons</taxon>
        <taxon>Gunneridae</taxon>
        <taxon>Pentapetalae</taxon>
        <taxon>rosids</taxon>
        <taxon>fabids</taxon>
        <taxon>Malpighiales</taxon>
        <taxon>Salicaceae</taxon>
        <taxon>Saliceae</taxon>
        <taxon>Salix</taxon>
    </lineage>
</organism>
<proteinExistence type="predicted"/>
<reference evidence="1" key="1">
    <citation type="submission" date="2019-03" db="EMBL/GenBank/DDBJ databases">
        <authorList>
            <person name="Mank J."/>
            <person name="Almeida P."/>
        </authorList>
    </citation>
    <scope>NUCLEOTIDE SEQUENCE</scope>
    <source>
        <strain evidence="1">78183</strain>
    </source>
</reference>
<sequence length="85" mass="9896">MGPTDIAIWDEICTTSRTGVFTSGICPSVREKGDNNVKGFSFCWHFTGLPQIKYFWNGVWENILRVHGDTYLPSRLDILWLRFQR</sequence>
<evidence type="ECO:0000313" key="1">
    <source>
        <dbReference type="EMBL" id="VFU20996.1"/>
    </source>
</evidence>
<dbReference type="AlphaFoldDB" id="A0A6N2JYZ9"/>